<reference evidence="1" key="1">
    <citation type="submission" date="2020-03" db="EMBL/GenBank/DDBJ databases">
        <title>Hybrid Assembly of Korean Phytophthora infestans isolates.</title>
        <authorList>
            <person name="Prokchorchik M."/>
            <person name="Lee Y."/>
            <person name="Seo J."/>
            <person name="Cho J.-H."/>
            <person name="Park Y.-E."/>
            <person name="Jang D.-C."/>
            <person name="Im J.-S."/>
            <person name="Choi J.-G."/>
            <person name="Park H.-J."/>
            <person name="Lee G.-B."/>
            <person name="Lee Y.-G."/>
            <person name="Hong S.-Y."/>
            <person name="Cho K."/>
            <person name="Sohn K.H."/>
        </authorList>
    </citation>
    <scope>NUCLEOTIDE SEQUENCE</scope>
    <source>
        <strain evidence="1">KR_2_A2</strain>
    </source>
</reference>
<evidence type="ECO:0000313" key="2">
    <source>
        <dbReference type="Proteomes" id="UP000704712"/>
    </source>
</evidence>
<feature type="non-terminal residue" evidence="1">
    <location>
        <position position="328"/>
    </location>
</feature>
<name>A0A8S9TX18_PHYIN</name>
<dbReference type="AlphaFoldDB" id="A0A8S9TX18"/>
<sequence>YNSHKFLLLNHFYNYGALLEELRKAQGGHARALTTAIEAEFAQATKSLEQSLQNLDVSGANGYNLPVIVGSLVELHANIGYYQCYLFLDVHKDGDKSTQAFDVAKLDVRVDFPRVELTYRLGKSAEGSAVMEKAAEVVWSMEIERNAYISQYVVEDKEDYWYLRLPTRPSDKQPLAGFSSLTQVSAVELRPERYELMGCRGCNAMFLGGKEGRPGMEKVLPLPSANYMDMFDFGALGSAPLNISHAMASACSDAAAGAADEEEEENIFDKYTIDSIVSAKLLEMADSDGVFRFILTSSSDKHDHNLAPSTADSSSPVLHLVMIHSRTS</sequence>
<organism evidence="1 2">
    <name type="scientific">Phytophthora infestans</name>
    <name type="common">Potato late blight agent</name>
    <name type="synonym">Botrytis infestans</name>
    <dbReference type="NCBI Taxonomy" id="4787"/>
    <lineage>
        <taxon>Eukaryota</taxon>
        <taxon>Sar</taxon>
        <taxon>Stramenopiles</taxon>
        <taxon>Oomycota</taxon>
        <taxon>Peronosporomycetes</taxon>
        <taxon>Peronosporales</taxon>
        <taxon>Peronosporaceae</taxon>
        <taxon>Phytophthora</taxon>
    </lineage>
</organism>
<dbReference type="Proteomes" id="UP000704712">
    <property type="component" value="Unassembled WGS sequence"/>
</dbReference>
<accession>A0A8S9TX18</accession>
<protein>
    <submittedName>
        <fullName evidence="1">Uncharacterized protein</fullName>
    </submittedName>
</protein>
<dbReference type="EMBL" id="JAACNO010002473">
    <property type="protein sequence ID" value="KAF4132980.1"/>
    <property type="molecule type" value="Genomic_DNA"/>
</dbReference>
<comment type="caution">
    <text evidence="1">The sequence shown here is derived from an EMBL/GenBank/DDBJ whole genome shotgun (WGS) entry which is preliminary data.</text>
</comment>
<gene>
    <name evidence="1" type="ORF">GN958_ATG17889</name>
</gene>
<proteinExistence type="predicted"/>
<evidence type="ECO:0000313" key="1">
    <source>
        <dbReference type="EMBL" id="KAF4132980.1"/>
    </source>
</evidence>